<dbReference type="Proteomes" id="UP000229112">
    <property type="component" value="Unassembled WGS sequence"/>
</dbReference>
<name>A0A2M6WJH2_9BACT</name>
<evidence type="ECO:0000256" key="1">
    <source>
        <dbReference type="SAM" id="Phobius"/>
    </source>
</evidence>
<feature type="transmembrane region" description="Helical" evidence="1">
    <location>
        <begin position="29"/>
        <end position="47"/>
    </location>
</feature>
<dbReference type="AlphaFoldDB" id="A0A2M6WJH2"/>
<feature type="transmembrane region" description="Helical" evidence="1">
    <location>
        <begin position="6"/>
        <end position="22"/>
    </location>
</feature>
<feature type="transmembrane region" description="Helical" evidence="1">
    <location>
        <begin position="101"/>
        <end position="118"/>
    </location>
</feature>
<reference evidence="3" key="1">
    <citation type="submission" date="2017-09" db="EMBL/GenBank/DDBJ databases">
        <title>Depth-based differentiation of microbial function through sediment-hosted aquifers and enrichment of novel symbionts in the deep terrestrial subsurface.</title>
        <authorList>
            <person name="Probst A.J."/>
            <person name="Ladd B."/>
            <person name="Jarett J.K."/>
            <person name="Geller-Mcgrath D.E."/>
            <person name="Sieber C.M.K."/>
            <person name="Emerson J.B."/>
            <person name="Anantharaman K."/>
            <person name="Thomas B.C."/>
            <person name="Malmstrom R."/>
            <person name="Stieglmeier M."/>
            <person name="Klingl A."/>
            <person name="Woyke T."/>
            <person name="Ryan C.M."/>
            <person name="Banfield J.F."/>
        </authorList>
    </citation>
    <scope>NUCLEOTIDE SEQUENCE [LARGE SCALE GENOMIC DNA]</scope>
</reference>
<keyword evidence="1" id="KW-1133">Transmembrane helix</keyword>
<feature type="transmembrane region" description="Helical" evidence="1">
    <location>
        <begin position="53"/>
        <end position="71"/>
    </location>
</feature>
<dbReference type="EMBL" id="PFAY01000027">
    <property type="protein sequence ID" value="PIT92927.1"/>
    <property type="molecule type" value="Genomic_DNA"/>
</dbReference>
<keyword evidence="1" id="KW-0812">Transmembrane</keyword>
<gene>
    <name evidence="2" type="ORF">COU06_02745</name>
</gene>
<sequence>MSNTLVFTTIPILFFLWLFLGRNKKICSICAAISSTWILLFIARFFGWFNNDTLLALLLGGSVVGLYYFILKNKKLEFFRLPILLTLFTISYLVFSLEYQLFIPVASVWILFFLISLGKNKKLRERIILCCKNW</sequence>
<evidence type="ECO:0000313" key="3">
    <source>
        <dbReference type="Proteomes" id="UP000229112"/>
    </source>
</evidence>
<keyword evidence="1" id="KW-0472">Membrane</keyword>
<organism evidence="2 3">
    <name type="scientific">Candidatus Harrisonbacteria bacterium CG10_big_fil_rev_8_21_14_0_10_38_8</name>
    <dbReference type="NCBI Taxonomy" id="1974582"/>
    <lineage>
        <taxon>Bacteria</taxon>
        <taxon>Candidatus Harrisoniibacteriota</taxon>
    </lineage>
</organism>
<accession>A0A2M6WJH2</accession>
<evidence type="ECO:0000313" key="2">
    <source>
        <dbReference type="EMBL" id="PIT92927.1"/>
    </source>
</evidence>
<proteinExistence type="predicted"/>
<comment type="caution">
    <text evidence="2">The sequence shown here is derived from an EMBL/GenBank/DDBJ whole genome shotgun (WGS) entry which is preliminary data.</text>
</comment>
<feature type="transmembrane region" description="Helical" evidence="1">
    <location>
        <begin position="78"/>
        <end position="95"/>
    </location>
</feature>
<protein>
    <submittedName>
        <fullName evidence="2">Uncharacterized protein</fullName>
    </submittedName>
</protein>